<feature type="transmembrane region" description="Helical" evidence="1">
    <location>
        <begin position="7"/>
        <end position="27"/>
    </location>
</feature>
<reference evidence="2" key="1">
    <citation type="submission" date="2023-01" db="EMBL/GenBank/DDBJ databases">
        <title>Xenophilus mangrovi sp. nov., isolated from soil of Mangrove nature reserve.</title>
        <authorList>
            <person name="Xu S."/>
            <person name="Liu Z."/>
            <person name="Xu Y."/>
        </authorList>
    </citation>
    <scope>NUCLEOTIDE SEQUENCE</scope>
    <source>
        <strain evidence="2">YW8</strain>
    </source>
</reference>
<dbReference type="RefSeq" id="WP_271428630.1">
    <property type="nucleotide sequence ID" value="NZ_JAQIPB010000006.1"/>
</dbReference>
<dbReference type="EMBL" id="JAQIPB010000006">
    <property type="protein sequence ID" value="MDA7417399.1"/>
    <property type="molecule type" value="Genomic_DNA"/>
</dbReference>
<dbReference type="AlphaFoldDB" id="A0AAE3NA52"/>
<evidence type="ECO:0000313" key="3">
    <source>
        <dbReference type="Proteomes" id="UP001212602"/>
    </source>
</evidence>
<name>A0AAE3NA52_9BURK</name>
<keyword evidence="1" id="KW-0472">Membrane</keyword>
<feature type="transmembrane region" description="Helical" evidence="1">
    <location>
        <begin position="39"/>
        <end position="59"/>
    </location>
</feature>
<dbReference type="Proteomes" id="UP001212602">
    <property type="component" value="Unassembled WGS sequence"/>
</dbReference>
<comment type="caution">
    <text evidence="2">The sequence shown here is derived from an EMBL/GenBank/DDBJ whole genome shotgun (WGS) entry which is preliminary data.</text>
</comment>
<evidence type="ECO:0000256" key="1">
    <source>
        <dbReference type="SAM" id="Phobius"/>
    </source>
</evidence>
<sequence length="65" mass="7088">MKNDQMLLRGMACALIGVAVLLGPYVMRSAGWREMLASAQTVGWFALVLGVALMVVALVRKKPRK</sequence>
<protein>
    <submittedName>
        <fullName evidence="2">Uncharacterized protein</fullName>
    </submittedName>
</protein>
<keyword evidence="3" id="KW-1185">Reference proteome</keyword>
<evidence type="ECO:0000313" key="2">
    <source>
        <dbReference type="EMBL" id="MDA7417399.1"/>
    </source>
</evidence>
<accession>A0AAE3NA52</accession>
<keyword evidence="1" id="KW-0812">Transmembrane</keyword>
<organism evidence="2 3">
    <name type="scientific">Xenophilus arseniciresistens</name>
    <dbReference type="NCBI Taxonomy" id="1283306"/>
    <lineage>
        <taxon>Bacteria</taxon>
        <taxon>Pseudomonadati</taxon>
        <taxon>Pseudomonadota</taxon>
        <taxon>Betaproteobacteria</taxon>
        <taxon>Burkholderiales</taxon>
        <taxon>Comamonadaceae</taxon>
        <taxon>Xenophilus</taxon>
    </lineage>
</organism>
<gene>
    <name evidence="2" type="ORF">PGB34_13600</name>
</gene>
<keyword evidence="1" id="KW-1133">Transmembrane helix</keyword>
<proteinExistence type="predicted"/>